<dbReference type="AlphaFoldDB" id="A0AAD9YRP2"/>
<keyword evidence="1" id="KW-0812">Transmembrane</keyword>
<keyword evidence="3" id="KW-1185">Reference proteome</keyword>
<gene>
    <name evidence="2" type="ORF">CKAH01_13114</name>
</gene>
<feature type="transmembrane region" description="Helical" evidence="1">
    <location>
        <begin position="221"/>
        <end position="247"/>
    </location>
</feature>
<feature type="transmembrane region" description="Helical" evidence="1">
    <location>
        <begin position="184"/>
        <end position="206"/>
    </location>
</feature>
<feature type="transmembrane region" description="Helical" evidence="1">
    <location>
        <begin position="151"/>
        <end position="172"/>
    </location>
</feature>
<name>A0AAD9YRP2_COLKA</name>
<proteinExistence type="predicted"/>
<reference evidence="2" key="1">
    <citation type="submission" date="2023-02" db="EMBL/GenBank/DDBJ databases">
        <title>Colletotrichum kahawae CIFC_Que2 genome sequencing and assembly.</title>
        <authorList>
            <person name="Baroncelli R."/>
        </authorList>
    </citation>
    <scope>NUCLEOTIDE SEQUENCE</scope>
    <source>
        <strain evidence="2">CIFC_Que2</strain>
    </source>
</reference>
<sequence length="272" mass="30666">MAVPNWVRIAFLLLSFASFLPQLHRLWLYQDSSGISLYYVLFNLIVATELLTIDVAILTGVEESGVFVHRPASFGDHLNLAQFGTIWALWVLMLIVCVVFYPRDESRNVPWKVWAIYTTYLLISLIPIIIVEASHSPRQDRRWFDALFLGFHTYCLNPIITLLGVAALYAQARTIRARPEGSGLGALSLVGLASQAVVFLVLGLMWPGRLVWPFPIFGGALFAWIQMVGFVLIDYIIFAVVQGDLLYVGLQHMGRRIGFDEINRAGEREPLL</sequence>
<organism evidence="2 3">
    <name type="scientific">Colletotrichum kahawae</name>
    <name type="common">Coffee berry disease fungus</name>
    <dbReference type="NCBI Taxonomy" id="34407"/>
    <lineage>
        <taxon>Eukaryota</taxon>
        <taxon>Fungi</taxon>
        <taxon>Dikarya</taxon>
        <taxon>Ascomycota</taxon>
        <taxon>Pezizomycotina</taxon>
        <taxon>Sordariomycetes</taxon>
        <taxon>Hypocreomycetidae</taxon>
        <taxon>Glomerellales</taxon>
        <taxon>Glomerellaceae</taxon>
        <taxon>Colletotrichum</taxon>
        <taxon>Colletotrichum gloeosporioides species complex</taxon>
    </lineage>
</organism>
<keyword evidence="1" id="KW-0472">Membrane</keyword>
<evidence type="ECO:0000313" key="2">
    <source>
        <dbReference type="EMBL" id="KAK2774668.1"/>
    </source>
</evidence>
<protein>
    <submittedName>
        <fullName evidence="2">Uncharacterized protein</fullName>
    </submittedName>
</protein>
<feature type="transmembrane region" description="Helical" evidence="1">
    <location>
        <begin position="113"/>
        <end position="131"/>
    </location>
</feature>
<evidence type="ECO:0000313" key="3">
    <source>
        <dbReference type="Proteomes" id="UP001281614"/>
    </source>
</evidence>
<comment type="caution">
    <text evidence="2">The sequence shown here is derived from an EMBL/GenBank/DDBJ whole genome shotgun (WGS) entry which is preliminary data.</text>
</comment>
<dbReference type="Proteomes" id="UP001281614">
    <property type="component" value="Unassembled WGS sequence"/>
</dbReference>
<feature type="transmembrane region" description="Helical" evidence="1">
    <location>
        <begin position="6"/>
        <end position="23"/>
    </location>
</feature>
<evidence type="ECO:0000256" key="1">
    <source>
        <dbReference type="SAM" id="Phobius"/>
    </source>
</evidence>
<keyword evidence="1" id="KW-1133">Transmembrane helix</keyword>
<feature type="transmembrane region" description="Helical" evidence="1">
    <location>
        <begin position="80"/>
        <end position="101"/>
    </location>
</feature>
<feature type="transmembrane region" description="Helical" evidence="1">
    <location>
        <begin position="35"/>
        <end position="60"/>
    </location>
</feature>
<accession>A0AAD9YRP2</accession>
<dbReference type="EMBL" id="VYYT01000044">
    <property type="protein sequence ID" value="KAK2774668.1"/>
    <property type="molecule type" value="Genomic_DNA"/>
</dbReference>